<dbReference type="InterPro" id="IPR040758">
    <property type="entry name" value="PrmC_N"/>
</dbReference>
<dbReference type="InterPro" id="IPR004556">
    <property type="entry name" value="HemK-like"/>
</dbReference>
<comment type="function">
    <text evidence="5">Methylates the class 1 translation termination release factors RF1/PrfA and RF2/PrfB on the glutamine residue of the universally conserved GGQ motif.</text>
</comment>
<dbReference type="EMBL" id="JACEFG010000002">
    <property type="protein sequence ID" value="MBA2175259.1"/>
    <property type="molecule type" value="Genomic_DNA"/>
</dbReference>
<keyword evidence="1 5" id="KW-0489">Methyltransferase</keyword>
<evidence type="ECO:0000313" key="9">
    <source>
        <dbReference type="Proteomes" id="UP000571017"/>
    </source>
</evidence>
<comment type="caution">
    <text evidence="8">The sequence shown here is derived from an EMBL/GenBank/DDBJ whole genome shotgun (WGS) entry which is preliminary data.</text>
</comment>
<organism evidence="8 9">
    <name type="scientific">Halobacillus locisalis</name>
    <dbReference type="NCBI Taxonomy" id="220753"/>
    <lineage>
        <taxon>Bacteria</taxon>
        <taxon>Bacillati</taxon>
        <taxon>Bacillota</taxon>
        <taxon>Bacilli</taxon>
        <taxon>Bacillales</taxon>
        <taxon>Bacillaceae</taxon>
        <taxon>Halobacillus</taxon>
    </lineage>
</organism>
<dbReference type="GO" id="GO:0003676">
    <property type="term" value="F:nucleic acid binding"/>
    <property type="evidence" value="ECO:0007669"/>
    <property type="project" value="InterPro"/>
</dbReference>
<evidence type="ECO:0000259" key="6">
    <source>
        <dbReference type="Pfam" id="PF05175"/>
    </source>
</evidence>
<feature type="domain" description="Methyltransferase small" evidence="6">
    <location>
        <begin position="133"/>
        <end position="211"/>
    </location>
</feature>
<evidence type="ECO:0000259" key="7">
    <source>
        <dbReference type="Pfam" id="PF17827"/>
    </source>
</evidence>
<keyword evidence="3 5" id="KW-0949">S-adenosyl-L-methionine</keyword>
<keyword evidence="2 5" id="KW-0808">Transferase</keyword>
<proteinExistence type="inferred from homology"/>
<feature type="domain" description="Release factor glutamine methyltransferase N-terminal" evidence="7">
    <location>
        <begin position="25"/>
        <end position="94"/>
    </location>
</feature>
<evidence type="ECO:0000256" key="4">
    <source>
        <dbReference type="ARBA" id="ARBA00048391"/>
    </source>
</evidence>
<name>A0A838CTW8_9BACI</name>
<feature type="binding site" evidence="5">
    <location>
        <position position="164"/>
    </location>
    <ligand>
        <name>S-adenosyl-L-methionine</name>
        <dbReference type="ChEBI" id="CHEBI:59789"/>
    </ligand>
</feature>
<reference evidence="8 9" key="1">
    <citation type="journal article" date="2004" name="Extremophiles">
        <title>Halobacillus locisalis sp. nov., a halophilic bacterium isolated from a marine solar saltern of the Yellow Sea in Korea.</title>
        <authorList>
            <person name="Yoon J.H."/>
            <person name="Kang K.H."/>
            <person name="Oh T.K."/>
            <person name="Park Y.H."/>
        </authorList>
    </citation>
    <scope>NUCLEOTIDE SEQUENCE [LARGE SCALE GENOMIC DNA]</scope>
    <source>
        <strain evidence="8 9">KCTC 3788</strain>
    </source>
</reference>
<gene>
    <name evidence="5 8" type="primary">prmC</name>
    <name evidence="8" type="ORF">H0266_10165</name>
</gene>
<dbReference type="NCBIfam" id="TIGR03534">
    <property type="entry name" value="RF_mod_PrmC"/>
    <property type="match status" value="1"/>
</dbReference>
<protein>
    <recommendedName>
        <fullName evidence="5">Release factor glutamine methyltransferase</fullName>
        <shortName evidence="5">RF MTase</shortName>
        <ecNumber evidence="5">2.1.1.297</ecNumber>
    </recommendedName>
    <alternativeName>
        <fullName evidence="5">N5-glutamine methyltransferase PrmC</fullName>
    </alternativeName>
    <alternativeName>
        <fullName evidence="5">Protein-(glutamine-N5) MTase PrmC</fullName>
    </alternativeName>
    <alternativeName>
        <fullName evidence="5">Protein-glutamine N-methyltransferase PrmC</fullName>
    </alternativeName>
</protein>
<feature type="binding site" evidence="5">
    <location>
        <position position="191"/>
    </location>
    <ligand>
        <name>S-adenosyl-L-methionine</name>
        <dbReference type="ChEBI" id="CHEBI:59789"/>
    </ligand>
</feature>
<dbReference type="Pfam" id="PF17827">
    <property type="entry name" value="PrmC_N"/>
    <property type="match status" value="1"/>
</dbReference>
<dbReference type="InterPro" id="IPR007848">
    <property type="entry name" value="Small_mtfrase_dom"/>
</dbReference>
<dbReference type="PROSITE" id="PS00092">
    <property type="entry name" value="N6_MTASE"/>
    <property type="match status" value="1"/>
</dbReference>
<dbReference type="GO" id="GO:0032259">
    <property type="term" value="P:methylation"/>
    <property type="evidence" value="ECO:0007669"/>
    <property type="project" value="UniProtKB-KW"/>
</dbReference>
<feature type="binding site" evidence="5">
    <location>
        <begin position="141"/>
        <end position="145"/>
    </location>
    <ligand>
        <name>S-adenosyl-L-methionine</name>
        <dbReference type="ChEBI" id="CHEBI:59789"/>
    </ligand>
</feature>
<evidence type="ECO:0000313" key="8">
    <source>
        <dbReference type="EMBL" id="MBA2175259.1"/>
    </source>
</evidence>
<dbReference type="PANTHER" id="PTHR18895:SF74">
    <property type="entry name" value="MTRF1L RELEASE FACTOR GLUTAMINE METHYLTRANSFERASE"/>
    <property type="match status" value="1"/>
</dbReference>
<evidence type="ECO:0000256" key="2">
    <source>
        <dbReference type="ARBA" id="ARBA00022679"/>
    </source>
</evidence>
<dbReference type="InterPro" id="IPR050320">
    <property type="entry name" value="N5-glutamine_MTase"/>
</dbReference>
<dbReference type="HAMAP" id="MF_02126">
    <property type="entry name" value="RF_methyltr_PrmC"/>
    <property type="match status" value="1"/>
</dbReference>
<comment type="catalytic activity">
    <reaction evidence="4 5">
        <text>L-glutaminyl-[peptide chain release factor] + S-adenosyl-L-methionine = N(5)-methyl-L-glutaminyl-[peptide chain release factor] + S-adenosyl-L-homocysteine + H(+)</text>
        <dbReference type="Rhea" id="RHEA:42896"/>
        <dbReference type="Rhea" id="RHEA-COMP:10271"/>
        <dbReference type="Rhea" id="RHEA-COMP:10272"/>
        <dbReference type="ChEBI" id="CHEBI:15378"/>
        <dbReference type="ChEBI" id="CHEBI:30011"/>
        <dbReference type="ChEBI" id="CHEBI:57856"/>
        <dbReference type="ChEBI" id="CHEBI:59789"/>
        <dbReference type="ChEBI" id="CHEBI:61891"/>
        <dbReference type="EC" id="2.1.1.297"/>
    </reaction>
</comment>
<evidence type="ECO:0000256" key="1">
    <source>
        <dbReference type="ARBA" id="ARBA00022603"/>
    </source>
</evidence>
<dbReference type="InterPro" id="IPR029063">
    <property type="entry name" value="SAM-dependent_MTases_sf"/>
</dbReference>
<comment type="similarity">
    <text evidence="5">Belongs to the protein N5-glutamine methyltransferase family. PrmC subfamily.</text>
</comment>
<feature type="binding site" evidence="5">
    <location>
        <begin position="206"/>
        <end position="209"/>
    </location>
    <ligand>
        <name>substrate</name>
    </ligand>
</feature>
<dbReference type="SUPFAM" id="SSF53335">
    <property type="entry name" value="S-adenosyl-L-methionine-dependent methyltransferases"/>
    <property type="match status" value="1"/>
</dbReference>
<sequence>MPFSSKSKRRNWSKSVDNTFTTVEEARQRASVFLRENNREPRVADLLLEHYLNLSFAQLLARARDPFPEEVRAEFVTSVQEHATTGRPVQHIIGYAPFYGRDFKVSGDVLIPRPETEELVVGVVDWMKKQKLEHPSVVDLGTGSGVIAITTALEYPQSQVTATDLSADALAMARHNAEIHEVDVHFAQGDFLEPVAGRPFDVLISNPPYIDWDEKEAMDDTVTDFDPELALFAQNHGLAAYQTIIKQVKQEEHPPGLIAFEIGHEQGEQVKRLLDSELPLYIVEIRKDLNGKDRMVFATLRD</sequence>
<dbReference type="InterPro" id="IPR019874">
    <property type="entry name" value="RF_methyltr_PrmC"/>
</dbReference>
<evidence type="ECO:0000256" key="3">
    <source>
        <dbReference type="ARBA" id="ARBA00022691"/>
    </source>
</evidence>
<dbReference type="Proteomes" id="UP000571017">
    <property type="component" value="Unassembled WGS sequence"/>
</dbReference>
<evidence type="ECO:0000256" key="5">
    <source>
        <dbReference type="HAMAP-Rule" id="MF_02126"/>
    </source>
</evidence>
<dbReference type="CDD" id="cd02440">
    <property type="entry name" value="AdoMet_MTases"/>
    <property type="match status" value="1"/>
</dbReference>
<accession>A0A838CTW8</accession>
<dbReference type="PANTHER" id="PTHR18895">
    <property type="entry name" value="HEMK METHYLTRANSFERASE"/>
    <property type="match status" value="1"/>
</dbReference>
<feature type="binding site" evidence="5">
    <location>
        <position position="206"/>
    </location>
    <ligand>
        <name>S-adenosyl-L-methionine</name>
        <dbReference type="ChEBI" id="CHEBI:59789"/>
    </ligand>
</feature>
<dbReference type="EC" id="2.1.1.297" evidence="5"/>
<keyword evidence="9" id="KW-1185">Reference proteome</keyword>
<dbReference type="Gene3D" id="1.10.8.10">
    <property type="entry name" value="DNA helicase RuvA subunit, C-terminal domain"/>
    <property type="match status" value="1"/>
</dbReference>
<dbReference type="InterPro" id="IPR002052">
    <property type="entry name" value="DNA_methylase_N6_adenine_CS"/>
</dbReference>
<dbReference type="GO" id="GO:0102559">
    <property type="term" value="F:peptide chain release factor N(5)-glutamine methyltransferase activity"/>
    <property type="evidence" value="ECO:0007669"/>
    <property type="project" value="UniProtKB-EC"/>
</dbReference>
<dbReference type="AlphaFoldDB" id="A0A838CTW8"/>
<dbReference type="NCBIfam" id="TIGR00536">
    <property type="entry name" value="hemK_fam"/>
    <property type="match status" value="1"/>
</dbReference>
<dbReference type="Pfam" id="PF05175">
    <property type="entry name" value="MTS"/>
    <property type="match status" value="1"/>
</dbReference>
<dbReference type="Gene3D" id="3.40.50.150">
    <property type="entry name" value="Vaccinia Virus protein VP39"/>
    <property type="match status" value="1"/>
</dbReference>